<dbReference type="AlphaFoldDB" id="A0A067JXC3"/>
<gene>
    <name evidence="2" type="ORF">JCGZ_19819</name>
</gene>
<protein>
    <submittedName>
        <fullName evidence="2">Uncharacterized protein</fullName>
    </submittedName>
</protein>
<proteinExistence type="predicted"/>
<name>A0A067JXC3_JATCU</name>
<keyword evidence="3" id="KW-1185">Reference proteome</keyword>
<feature type="compositionally biased region" description="Acidic residues" evidence="1">
    <location>
        <begin position="7"/>
        <end position="21"/>
    </location>
</feature>
<feature type="compositionally biased region" description="Low complexity" evidence="1">
    <location>
        <begin position="28"/>
        <end position="47"/>
    </location>
</feature>
<organism evidence="2 3">
    <name type="scientific">Jatropha curcas</name>
    <name type="common">Barbados nut</name>
    <dbReference type="NCBI Taxonomy" id="180498"/>
    <lineage>
        <taxon>Eukaryota</taxon>
        <taxon>Viridiplantae</taxon>
        <taxon>Streptophyta</taxon>
        <taxon>Embryophyta</taxon>
        <taxon>Tracheophyta</taxon>
        <taxon>Spermatophyta</taxon>
        <taxon>Magnoliopsida</taxon>
        <taxon>eudicotyledons</taxon>
        <taxon>Gunneridae</taxon>
        <taxon>Pentapetalae</taxon>
        <taxon>rosids</taxon>
        <taxon>fabids</taxon>
        <taxon>Malpighiales</taxon>
        <taxon>Euphorbiaceae</taxon>
        <taxon>Crotonoideae</taxon>
        <taxon>Jatropheae</taxon>
        <taxon>Jatropha</taxon>
    </lineage>
</organism>
<accession>A0A067JXC3</accession>
<evidence type="ECO:0000256" key="1">
    <source>
        <dbReference type="SAM" id="MobiDB-lite"/>
    </source>
</evidence>
<evidence type="ECO:0000313" key="3">
    <source>
        <dbReference type="Proteomes" id="UP000027138"/>
    </source>
</evidence>
<dbReference type="Proteomes" id="UP000027138">
    <property type="component" value="Unassembled WGS sequence"/>
</dbReference>
<reference evidence="2 3" key="1">
    <citation type="journal article" date="2014" name="PLoS ONE">
        <title>Global Analysis of Gene Expression Profiles in Physic Nut (Jatropha curcas L.) Seedlings Exposed to Salt Stress.</title>
        <authorList>
            <person name="Zhang L."/>
            <person name="Zhang C."/>
            <person name="Wu P."/>
            <person name="Chen Y."/>
            <person name="Li M."/>
            <person name="Jiang H."/>
            <person name="Wu G."/>
        </authorList>
    </citation>
    <scope>NUCLEOTIDE SEQUENCE [LARGE SCALE GENOMIC DNA]</scope>
    <source>
        <strain evidence="3">cv. GZQX0401</strain>
        <tissue evidence="2">Young leaves</tissue>
    </source>
</reference>
<sequence>MRSREESSDDEKAEDASDTNLEEGNLNPFPGFGTSSGASTFGAGPSFQGASDLSNDEFLACIMSRMDMFDAHLNGMESMIADHF</sequence>
<evidence type="ECO:0000313" key="2">
    <source>
        <dbReference type="EMBL" id="KDP27458.1"/>
    </source>
</evidence>
<dbReference type="EMBL" id="KK914834">
    <property type="protein sequence ID" value="KDP27458.1"/>
    <property type="molecule type" value="Genomic_DNA"/>
</dbReference>
<feature type="region of interest" description="Disordered" evidence="1">
    <location>
        <begin position="1"/>
        <end position="47"/>
    </location>
</feature>